<dbReference type="AlphaFoldDB" id="A0A840KIL9"/>
<dbReference type="Proteomes" id="UP000592180">
    <property type="component" value="Unassembled WGS sequence"/>
</dbReference>
<sequence>MSIQIQKAASPDYKRIYHDIIIKKYPDKKDKCQLLLEKQDLSALDIIKLNSLIFGKTNREFNQRYKSYSRSAIREILKYQAENNLNNTQLAHHFKLSRNTVTKWKRLLLG</sequence>
<dbReference type="EMBL" id="JACHLE010000005">
    <property type="protein sequence ID" value="MBB4807868.1"/>
    <property type="molecule type" value="Genomic_DNA"/>
</dbReference>
<reference evidence="1 2" key="1">
    <citation type="submission" date="2020-08" db="EMBL/GenBank/DDBJ databases">
        <title>Functional genomics of gut bacteria from endangered species of beetles.</title>
        <authorList>
            <person name="Carlos-Shanley C."/>
        </authorList>
    </citation>
    <scope>NUCLEOTIDE SEQUENCE [LARGE SCALE GENOMIC DNA]</scope>
    <source>
        <strain evidence="1 2">S00151</strain>
    </source>
</reference>
<dbReference type="InterPro" id="IPR010921">
    <property type="entry name" value="Trp_repressor/repl_initiator"/>
</dbReference>
<protein>
    <submittedName>
        <fullName evidence="1">Uncharacterized protein</fullName>
    </submittedName>
</protein>
<proteinExistence type="predicted"/>
<keyword evidence="2" id="KW-1185">Reference proteome</keyword>
<accession>A0A840KIL9</accession>
<evidence type="ECO:0000313" key="2">
    <source>
        <dbReference type="Proteomes" id="UP000592180"/>
    </source>
</evidence>
<organism evidence="1 2">
    <name type="scientific">Chryseobacterium defluvii</name>
    <dbReference type="NCBI Taxonomy" id="160396"/>
    <lineage>
        <taxon>Bacteria</taxon>
        <taxon>Pseudomonadati</taxon>
        <taxon>Bacteroidota</taxon>
        <taxon>Flavobacteriia</taxon>
        <taxon>Flavobacteriales</taxon>
        <taxon>Weeksellaceae</taxon>
        <taxon>Chryseobacterium group</taxon>
        <taxon>Chryseobacterium</taxon>
    </lineage>
</organism>
<gene>
    <name evidence="1" type="ORF">HNP38_003184</name>
</gene>
<dbReference type="RefSeq" id="WP_184191185.1">
    <property type="nucleotide sequence ID" value="NZ_JACHLE010000005.1"/>
</dbReference>
<evidence type="ECO:0000313" key="1">
    <source>
        <dbReference type="EMBL" id="MBB4807868.1"/>
    </source>
</evidence>
<dbReference type="SUPFAM" id="SSF48295">
    <property type="entry name" value="TrpR-like"/>
    <property type="match status" value="1"/>
</dbReference>
<name>A0A840KIL9_9FLAO</name>
<comment type="caution">
    <text evidence="1">The sequence shown here is derived from an EMBL/GenBank/DDBJ whole genome shotgun (WGS) entry which is preliminary data.</text>
</comment>
<dbReference type="GO" id="GO:0043565">
    <property type="term" value="F:sequence-specific DNA binding"/>
    <property type="evidence" value="ECO:0007669"/>
    <property type="project" value="InterPro"/>
</dbReference>